<organism evidence="5 6">
    <name type="scientific">Microdochium bolleyi</name>
    <dbReference type="NCBI Taxonomy" id="196109"/>
    <lineage>
        <taxon>Eukaryota</taxon>
        <taxon>Fungi</taxon>
        <taxon>Dikarya</taxon>
        <taxon>Ascomycota</taxon>
        <taxon>Pezizomycotina</taxon>
        <taxon>Sordariomycetes</taxon>
        <taxon>Xylariomycetidae</taxon>
        <taxon>Xylariales</taxon>
        <taxon>Microdochiaceae</taxon>
        <taxon>Microdochium</taxon>
    </lineage>
</organism>
<dbReference type="SMART" id="SM00360">
    <property type="entry name" value="RRM"/>
    <property type="match status" value="2"/>
</dbReference>
<dbReference type="Gene3D" id="3.30.70.330">
    <property type="match status" value="2"/>
</dbReference>
<evidence type="ECO:0000313" key="5">
    <source>
        <dbReference type="EMBL" id="KXJ96661.1"/>
    </source>
</evidence>
<dbReference type="InParanoid" id="A0A136JHN8"/>
<dbReference type="InterPro" id="IPR035979">
    <property type="entry name" value="RBD_domain_sf"/>
</dbReference>
<dbReference type="Proteomes" id="UP000070501">
    <property type="component" value="Unassembled WGS sequence"/>
</dbReference>
<dbReference type="PANTHER" id="PTHR48025:SF1">
    <property type="entry name" value="RRM DOMAIN-CONTAINING PROTEIN"/>
    <property type="match status" value="1"/>
</dbReference>
<feature type="compositionally biased region" description="Polar residues" evidence="3">
    <location>
        <begin position="49"/>
        <end position="64"/>
    </location>
</feature>
<gene>
    <name evidence="5" type="ORF">Micbo1qcDRAFT_199449</name>
</gene>
<accession>A0A136JHN8</accession>
<evidence type="ECO:0000313" key="6">
    <source>
        <dbReference type="Proteomes" id="UP000070501"/>
    </source>
</evidence>
<name>A0A136JHN8_9PEZI</name>
<protein>
    <recommendedName>
        <fullName evidence="4">RRM domain-containing protein</fullName>
    </recommendedName>
</protein>
<feature type="region of interest" description="Disordered" evidence="3">
    <location>
        <begin position="266"/>
        <end position="286"/>
    </location>
</feature>
<sequence>MAGTIRPRADSAGSGRGGEDLKRVKLPSTRSPTPSSGNIWMSKGVLVSTAKTAEQPASSKSAHSLNAGDRSHSSSRNSSKSSGGPRSNFSHRHSLHNPFGNRFSPVINQRGYRFGSTNSECNGRPAQRMKLLKSEEQESCGDGTELAIAENRRVYLGNLLYTVRPAEIEALVREHGCERGYQAMHISIDPFTGRNPSYCFLEFESAVAAGSAQEALNGKMLKGRPVNCRSCQPKGQTLSGRRQHGSEDAFYRWGDYSSRIRDGPKAYASATPRENDRRATMQGPAETQAYRQQASDNVKRCLFVGNLPRMHDQAMAYDEMFELFKGFGIVAASKRFSQRDGKEGDGRRNWQLVDFSTRDEAAAAIKASQGKVWRGARIRLAWAQSKSPWA</sequence>
<feature type="domain" description="RRM" evidence="4">
    <location>
        <begin position="152"/>
        <end position="233"/>
    </location>
</feature>
<dbReference type="CDD" id="cd00590">
    <property type="entry name" value="RRM_SF"/>
    <property type="match status" value="1"/>
</dbReference>
<dbReference type="OrthoDB" id="272703at2759"/>
<reference evidence="6" key="1">
    <citation type="submission" date="2016-02" db="EMBL/GenBank/DDBJ databases">
        <title>Draft genome sequence of Microdochium bolleyi, a fungal endophyte of beachgrass.</title>
        <authorList>
            <consortium name="DOE Joint Genome Institute"/>
            <person name="David A.S."/>
            <person name="May G."/>
            <person name="Haridas S."/>
            <person name="Lim J."/>
            <person name="Wang M."/>
            <person name="Labutti K."/>
            <person name="Lipzen A."/>
            <person name="Barry K."/>
            <person name="Grigoriev I.V."/>
        </authorList>
    </citation>
    <scope>NUCLEOTIDE SEQUENCE [LARGE SCALE GENOMIC DNA]</scope>
    <source>
        <strain evidence="6">J235TASD1</strain>
    </source>
</reference>
<evidence type="ECO:0000259" key="4">
    <source>
        <dbReference type="PROSITE" id="PS50102"/>
    </source>
</evidence>
<feature type="compositionally biased region" description="Polar residues" evidence="3">
    <location>
        <begin position="28"/>
        <end position="39"/>
    </location>
</feature>
<evidence type="ECO:0000256" key="1">
    <source>
        <dbReference type="ARBA" id="ARBA00022884"/>
    </source>
</evidence>
<dbReference type="STRING" id="196109.A0A136JHN8"/>
<dbReference type="InterPro" id="IPR050502">
    <property type="entry name" value="Euk_RNA-bind_prot"/>
</dbReference>
<feature type="region of interest" description="Disordered" evidence="3">
    <location>
        <begin position="1"/>
        <end position="102"/>
    </location>
</feature>
<evidence type="ECO:0000256" key="2">
    <source>
        <dbReference type="PROSITE-ProRule" id="PRU00176"/>
    </source>
</evidence>
<dbReference type="Pfam" id="PF00076">
    <property type="entry name" value="RRM_1"/>
    <property type="match status" value="2"/>
</dbReference>
<feature type="domain" description="RRM" evidence="4">
    <location>
        <begin position="300"/>
        <end position="385"/>
    </location>
</feature>
<dbReference type="SUPFAM" id="SSF54928">
    <property type="entry name" value="RNA-binding domain, RBD"/>
    <property type="match status" value="1"/>
</dbReference>
<dbReference type="InterPro" id="IPR000504">
    <property type="entry name" value="RRM_dom"/>
</dbReference>
<dbReference type="InterPro" id="IPR012677">
    <property type="entry name" value="Nucleotide-bd_a/b_plait_sf"/>
</dbReference>
<dbReference type="GO" id="GO:0003729">
    <property type="term" value="F:mRNA binding"/>
    <property type="evidence" value="ECO:0007669"/>
    <property type="project" value="TreeGrafter"/>
</dbReference>
<dbReference type="AlphaFoldDB" id="A0A136JHN8"/>
<keyword evidence="6" id="KW-1185">Reference proteome</keyword>
<keyword evidence="1 2" id="KW-0694">RNA-binding</keyword>
<dbReference type="PROSITE" id="PS50102">
    <property type="entry name" value="RRM"/>
    <property type="match status" value="2"/>
</dbReference>
<dbReference type="EMBL" id="KQ964245">
    <property type="protein sequence ID" value="KXJ96661.1"/>
    <property type="molecule type" value="Genomic_DNA"/>
</dbReference>
<dbReference type="PANTHER" id="PTHR48025">
    <property type="entry name" value="OS02G0815200 PROTEIN"/>
    <property type="match status" value="1"/>
</dbReference>
<feature type="compositionally biased region" description="Low complexity" evidence="3">
    <location>
        <begin position="74"/>
        <end position="88"/>
    </location>
</feature>
<proteinExistence type="predicted"/>
<evidence type="ECO:0000256" key="3">
    <source>
        <dbReference type="SAM" id="MobiDB-lite"/>
    </source>
</evidence>